<dbReference type="GO" id="GO:0046983">
    <property type="term" value="F:protein dimerization activity"/>
    <property type="evidence" value="ECO:0007669"/>
    <property type="project" value="InterPro"/>
</dbReference>
<evidence type="ECO:0000256" key="3">
    <source>
        <dbReference type="ARBA" id="ARBA00023125"/>
    </source>
</evidence>
<organism evidence="6 7">
    <name type="scientific">Catenibacillus scindens</name>
    <dbReference type="NCBI Taxonomy" id="673271"/>
    <lineage>
        <taxon>Bacteria</taxon>
        <taxon>Bacillati</taxon>
        <taxon>Bacillota</taxon>
        <taxon>Clostridia</taxon>
        <taxon>Lachnospirales</taxon>
        <taxon>Lachnospiraceae</taxon>
        <taxon>Catenibacillus</taxon>
    </lineage>
</organism>
<dbReference type="InterPro" id="IPR036421">
    <property type="entry name" value="Fe_dep_repressor_sf"/>
</dbReference>
<dbReference type="RefSeq" id="WP_183776225.1">
    <property type="nucleotide sequence ID" value="NZ_CAWVEG010000228.1"/>
</dbReference>
<accession>A0A7W8M6H9</accession>
<name>A0A7W8M6H9_9FIRM</name>
<dbReference type="PANTHER" id="PTHR33238">
    <property type="entry name" value="IRON (METAL) DEPENDENT REPRESSOR, DTXR FAMILY"/>
    <property type="match status" value="1"/>
</dbReference>
<dbReference type="GO" id="GO:0003677">
    <property type="term" value="F:DNA binding"/>
    <property type="evidence" value="ECO:0007669"/>
    <property type="project" value="UniProtKB-KW"/>
</dbReference>
<evidence type="ECO:0000256" key="4">
    <source>
        <dbReference type="ARBA" id="ARBA00023163"/>
    </source>
</evidence>
<evidence type="ECO:0000259" key="5">
    <source>
        <dbReference type="PROSITE" id="PS50944"/>
    </source>
</evidence>
<dbReference type="InterPro" id="IPR022687">
    <property type="entry name" value="HTH_DTXR"/>
</dbReference>
<dbReference type="Gene3D" id="1.10.60.10">
    <property type="entry name" value="Iron dependent repressor, metal binding and dimerisation domain"/>
    <property type="match status" value="1"/>
</dbReference>
<keyword evidence="2" id="KW-0805">Transcription regulation</keyword>
<reference evidence="6 7" key="1">
    <citation type="submission" date="2020-08" db="EMBL/GenBank/DDBJ databases">
        <title>Genomic Encyclopedia of Type Strains, Phase IV (KMG-IV): sequencing the most valuable type-strain genomes for metagenomic binning, comparative biology and taxonomic classification.</title>
        <authorList>
            <person name="Goeker M."/>
        </authorList>
    </citation>
    <scope>NUCLEOTIDE SEQUENCE [LARGE SCALE GENOMIC DNA]</scope>
    <source>
        <strain evidence="6 7">DSM 106146</strain>
    </source>
</reference>
<proteinExistence type="inferred from homology"/>
<dbReference type="GO" id="GO:0046914">
    <property type="term" value="F:transition metal ion binding"/>
    <property type="evidence" value="ECO:0007669"/>
    <property type="project" value="InterPro"/>
</dbReference>
<keyword evidence="4" id="KW-0804">Transcription</keyword>
<dbReference type="PANTHER" id="PTHR33238:SF7">
    <property type="entry name" value="IRON-DEPENDENT TRANSCRIPTIONAL REGULATOR"/>
    <property type="match status" value="1"/>
</dbReference>
<dbReference type="InterPro" id="IPR036388">
    <property type="entry name" value="WH-like_DNA-bd_sf"/>
</dbReference>
<dbReference type="Gene3D" id="1.10.10.10">
    <property type="entry name" value="Winged helix-like DNA-binding domain superfamily/Winged helix DNA-binding domain"/>
    <property type="match status" value="1"/>
</dbReference>
<protein>
    <submittedName>
        <fullName evidence="6">Mn-dependent DtxR family transcriptional regulator</fullName>
    </submittedName>
</protein>
<dbReference type="Pfam" id="PF01325">
    <property type="entry name" value="Fe_dep_repress"/>
    <property type="match status" value="1"/>
</dbReference>
<dbReference type="SUPFAM" id="SSF46785">
    <property type="entry name" value="Winged helix' DNA-binding domain"/>
    <property type="match status" value="1"/>
</dbReference>
<feature type="domain" description="HTH dtxR-type" evidence="5">
    <location>
        <begin position="1"/>
        <end position="64"/>
    </location>
</feature>
<dbReference type="InterPro" id="IPR001367">
    <property type="entry name" value="Fe_dep_repressor"/>
</dbReference>
<dbReference type="InterPro" id="IPR036390">
    <property type="entry name" value="WH_DNA-bd_sf"/>
</dbReference>
<evidence type="ECO:0000256" key="2">
    <source>
        <dbReference type="ARBA" id="ARBA00023015"/>
    </source>
</evidence>
<dbReference type="EMBL" id="JACHFW010000017">
    <property type="protein sequence ID" value="MBB5266004.1"/>
    <property type="molecule type" value="Genomic_DNA"/>
</dbReference>
<dbReference type="SMART" id="SM00529">
    <property type="entry name" value="HTH_DTXR"/>
    <property type="match status" value="1"/>
</dbReference>
<keyword evidence="7" id="KW-1185">Reference proteome</keyword>
<comment type="similarity">
    <text evidence="1">Belongs to the DtxR/MntR family.</text>
</comment>
<comment type="caution">
    <text evidence="6">The sequence shown here is derived from an EMBL/GenBank/DDBJ whole genome shotgun (WGS) entry which is preliminary data.</text>
</comment>
<dbReference type="GO" id="GO:0003700">
    <property type="term" value="F:DNA-binding transcription factor activity"/>
    <property type="evidence" value="ECO:0007669"/>
    <property type="project" value="InterPro"/>
</dbReference>
<evidence type="ECO:0000256" key="1">
    <source>
        <dbReference type="ARBA" id="ARBA00007871"/>
    </source>
</evidence>
<dbReference type="Pfam" id="PF02742">
    <property type="entry name" value="Fe_dep_repr_C"/>
    <property type="match status" value="1"/>
</dbReference>
<evidence type="ECO:0000313" key="6">
    <source>
        <dbReference type="EMBL" id="MBB5266004.1"/>
    </source>
</evidence>
<gene>
    <name evidence="6" type="ORF">HNP82_003156</name>
</gene>
<keyword evidence="3" id="KW-0238">DNA-binding</keyword>
<dbReference type="AlphaFoldDB" id="A0A7W8M6H9"/>
<dbReference type="SUPFAM" id="SSF47979">
    <property type="entry name" value="Iron-dependent repressor protein, dimerization domain"/>
    <property type="match status" value="1"/>
</dbReference>
<evidence type="ECO:0000313" key="7">
    <source>
        <dbReference type="Proteomes" id="UP000543642"/>
    </source>
</evidence>
<sequence length="126" mass="13983">MAIHESAENYLETILMLSQQKSEVRSIDIANELNFSKPSVSVAMKNLRNSGHIKMDENGFITLTESGYQIASTIYERHTLISKALMSLGVDEETAVADACRIEHVISPESFEAIKKHLKGKETGKS</sequence>
<dbReference type="PROSITE" id="PS50944">
    <property type="entry name" value="HTH_DTXR"/>
    <property type="match status" value="1"/>
</dbReference>
<dbReference type="Proteomes" id="UP000543642">
    <property type="component" value="Unassembled WGS sequence"/>
</dbReference>
<dbReference type="InterPro" id="IPR050536">
    <property type="entry name" value="DtxR_MntR_Metal-Reg"/>
</dbReference>
<dbReference type="InterPro" id="IPR022689">
    <property type="entry name" value="Iron_dep_repressor"/>
</dbReference>